<keyword evidence="2" id="KW-0396">Initiation factor</keyword>
<dbReference type="GO" id="GO:0003743">
    <property type="term" value="F:translation initiation factor activity"/>
    <property type="evidence" value="ECO:0007669"/>
    <property type="project" value="UniProtKB-KW"/>
</dbReference>
<dbReference type="AlphaFoldDB" id="A0AAV7Y730"/>
<organism evidence="2 3">
    <name type="scientific">Anaeramoeba flamelloides</name>
    <dbReference type="NCBI Taxonomy" id="1746091"/>
    <lineage>
        <taxon>Eukaryota</taxon>
        <taxon>Metamonada</taxon>
        <taxon>Anaeramoebidae</taxon>
        <taxon>Anaeramoeba</taxon>
    </lineage>
</organism>
<evidence type="ECO:0000313" key="3">
    <source>
        <dbReference type="Proteomes" id="UP001146793"/>
    </source>
</evidence>
<evidence type="ECO:0000313" key="2">
    <source>
        <dbReference type="EMBL" id="KAJ3425641.1"/>
    </source>
</evidence>
<name>A0AAV7Y730_9EUKA</name>
<feature type="compositionally biased region" description="Basic and acidic residues" evidence="1">
    <location>
        <begin position="823"/>
        <end position="834"/>
    </location>
</feature>
<feature type="region of interest" description="Disordered" evidence="1">
    <location>
        <begin position="784"/>
        <end position="878"/>
    </location>
</feature>
<accession>A0AAV7Y730</accession>
<feature type="compositionally biased region" description="Low complexity" evidence="1">
    <location>
        <begin position="835"/>
        <end position="854"/>
    </location>
</feature>
<feature type="compositionally biased region" description="Basic and acidic residues" evidence="1">
    <location>
        <begin position="855"/>
        <end position="871"/>
    </location>
</feature>
<keyword evidence="2" id="KW-0648">Protein biosynthesis</keyword>
<feature type="compositionally biased region" description="Acidic residues" evidence="1">
    <location>
        <begin position="330"/>
        <end position="341"/>
    </location>
</feature>
<proteinExistence type="predicted"/>
<feature type="compositionally biased region" description="Low complexity" evidence="1">
    <location>
        <begin position="382"/>
        <end position="399"/>
    </location>
</feature>
<feature type="region of interest" description="Disordered" evidence="1">
    <location>
        <begin position="738"/>
        <end position="771"/>
    </location>
</feature>
<feature type="region of interest" description="Disordered" evidence="1">
    <location>
        <begin position="330"/>
        <end position="361"/>
    </location>
</feature>
<sequence>MGNKPSTFNFTHDSEYEYGLPSNTLDSFCILTKESKIIDVNDNFCNLMKCQKEQILDKLIYNYPKNQKQLGVSSKIAIKQISDMLQNLKGNYQFTYELKRFNGEHFFSIVNLCCGQFKQETVFRAIIKEIENPLFQTNNNSSNQFSELRPQFIQQHIQQIQDHLWKSSIKGSKFEKEILYHLYSLSQKYKNSKNDLQNVLKIIKNTQNISNFDNYYQNHDNNRNLLLNQEHAFDVMNINNKKEQKKTRIIVSIGHIILQIGNEHFLITNKSKILIKLHPKYECILKMVWEDQKFIFAFLSVESKKLFIEKLKTLFKRSIETINKIIEDEEDEIEEDENEELVDNKNKSKNGDGDEDKNKNEDEILEIKKSKIDQDLTQKKITNTKIDENNNNNNNNENGNKLEKIENKNKNKTNNNNENENENENEKGTESESESENENEKNNNKSKAKSQMVQMNSNDNGKMNDQNQKKSNNKEKKQFNIYNPKTEYTNVWSVYVLKADENSLETGSVHLGKGEFLLKSISFCLQLNYQQKLIVTRNPMRKRNIKFQYEDQIYEATFSEDIFANEFMKYHGKNFKYYDKRKDSTREFSMRTQNMIDFLSDKLGDDDEDEEEKEDEDNYEDSNSMFMLDFLKMDQNWELIQQQQPLVMAEFRASIMDERVKSNKVIIIKVIGNTKLMFGELELEITKLKVKESSSKKSVVNINFPGQRKSVSIMFKDSEERRKFMNLYKMNSKALSKLKKEEKKKNKKKRRLNKKYSSNSSHSRDSSLKSKILHFRSRSIFDNESQNKSENFNIPKSQSSSNYSFSNKSVNRKSYSFSENSELSEKNNENRKIENNNNNDNDNFVNNNNNNNNNNKEKEKEKEKEKGKESESENENNYNSENKTINIFESINIQVFTSKFEWKKGIFNFYKNNHIELITPEKSYKSVEWCSFRLIDHPTKKKVSKFKINNKNVLIKFSSESERNIFTKKFETNYESKKTLFIILIFWSTYQGKEMKRKKCKINVINDKLVFILDNNKQLKVPIHNQTKLFLNPSRPQLVKIDFPNKDFFILNFQDNLELKRFVEIVKSIIDFY</sequence>
<comment type="caution">
    <text evidence="2">The sequence shown here is derived from an EMBL/GenBank/DDBJ whole genome shotgun (WGS) entry which is preliminary data.</text>
</comment>
<feature type="compositionally biased region" description="Basic and acidic residues" evidence="1">
    <location>
        <begin position="400"/>
        <end position="409"/>
    </location>
</feature>
<feature type="compositionally biased region" description="Polar residues" evidence="1">
    <location>
        <begin position="449"/>
        <end position="461"/>
    </location>
</feature>
<dbReference type="Proteomes" id="UP001146793">
    <property type="component" value="Unassembled WGS sequence"/>
</dbReference>
<evidence type="ECO:0000256" key="1">
    <source>
        <dbReference type="SAM" id="MobiDB-lite"/>
    </source>
</evidence>
<gene>
    <name evidence="2" type="ORF">M0812_28086</name>
</gene>
<feature type="compositionally biased region" description="Basic and acidic residues" evidence="1">
    <location>
        <begin position="342"/>
        <end position="361"/>
    </location>
</feature>
<dbReference type="Gene3D" id="3.30.450.20">
    <property type="entry name" value="PAS domain"/>
    <property type="match status" value="1"/>
</dbReference>
<feature type="region of interest" description="Disordered" evidence="1">
    <location>
        <begin position="382"/>
        <end position="479"/>
    </location>
</feature>
<feature type="compositionally biased region" description="Low complexity" evidence="1">
    <location>
        <begin position="797"/>
        <end position="809"/>
    </location>
</feature>
<reference evidence="2" key="1">
    <citation type="submission" date="2022-08" db="EMBL/GenBank/DDBJ databases">
        <title>Novel sulphate-reducing endosymbionts in the free-living metamonad Anaeramoeba.</title>
        <authorList>
            <person name="Jerlstrom-Hultqvist J."/>
            <person name="Cepicka I."/>
            <person name="Gallot-Lavallee L."/>
            <person name="Salas-Leiva D."/>
            <person name="Curtis B.A."/>
            <person name="Zahonova K."/>
            <person name="Pipaliya S."/>
            <person name="Dacks J."/>
            <person name="Roger A.J."/>
        </authorList>
    </citation>
    <scope>NUCLEOTIDE SEQUENCE</scope>
    <source>
        <strain evidence="2">Busselton2</strain>
    </source>
</reference>
<feature type="compositionally biased region" description="Basic residues" evidence="1">
    <location>
        <begin position="745"/>
        <end position="754"/>
    </location>
</feature>
<protein>
    <submittedName>
        <fullName evidence="2">Eukaryotic translation initiation factor 4 gamma</fullName>
    </submittedName>
</protein>
<dbReference type="EMBL" id="JANTQA010000070">
    <property type="protein sequence ID" value="KAJ3425641.1"/>
    <property type="molecule type" value="Genomic_DNA"/>
</dbReference>